<evidence type="ECO:0000256" key="4">
    <source>
        <dbReference type="ARBA" id="ARBA00022448"/>
    </source>
</evidence>
<evidence type="ECO:0000256" key="8">
    <source>
        <dbReference type="ARBA" id="ARBA00031340"/>
    </source>
</evidence>
<dbReference type="PANTHER" id="PTHR24016">
    <property type="entry name" value="CONSERVED OLIGOMERIC GOLGI COMPLEX SUBUNIT 4"/>
    <property type="match status" value="1"/>
</dbReference>
<dbReference type="Proteomes" id="UP000654370">
    <property type="component" value="Unassembled WGS sequence"/>
</dbReference>
<evidence type="ECO:0000256" key="6">
    <source>
        <dbReference type="ARBA" id="ARBA00023034"/>
    </source>
</evidence>
<dbReference type="InterPro" id="IPR048682">
    <property type="entry name" value="COG4"/>
</dbReference>
<evidence type="ECO:0000256" key="7">
    <source>
        <dbReference type="ARBA" id="ARBA00023136"/>
    </source>
</evidence>
<keyword evidence="6" id="KW-0333">Golgi apparatus</keyword>
<evidence type="ECO:0000256" key="2">
    <source>
        <dbReference type="ARBA" id="ARBA00009215"/>
    </source>
</evidence>
<keyword evidence="7" id="KW-0472">Membrane</keyword>
<dbReference type="Pfam" id="PF20663">
    <property type="entry name" value="COG4_N"/>
    <property type="match status" value="1"/>
</dbReference>
<evidence type="ECO:0000256" key="9">
    <source>
        <dbReference type="SAM" id="MobiDB-lite"/>
    </source>
</evidence>
<feature type="compositionally biased region" description="Low complexity" evidence="9">
    <location>
        <begin position="330"/>
        <end position="344"/>
    </location>
</feature>
<evidence type="ECO:0000313" key="12">
    <source>
        <dbReference type="Proteomes" id="UP000654370"/>
    </source>
</evidence>
<comment type="similarity">
    <text evidence="2">Belongs to the COG4 family.</text>
</comment>
<evidence type="ECO:0000256" key="1">
    <source>
        <dbReference type="ARBA" id="ARBA00004395"/>
    </source>
</evidence>
<proteinExistence type="inferred from homology"/>
<organism evidence="11 12">
    <name type="scientific">Mortierella isabellina</name>
    <name type="common">Filamentous fungus</name>
    <name type="synonym">Umbelopsis isabellina</name>
    <dbReference type="NCBI Taxonomy" id="91625"/>
    <lineage>
        <taxon>Eukaryota</taxon>
        <taxon>Fungi</taxon>
        <taxon>Fungi incertae sedis</taxon>
        <taxon>Mucoromycota</taxon>
        <taxon>Mucoromycotina</taxon>
        <taxon>Umbelopsidomycetes</taxon>
        <taxon>Umbelopsidales</taxon>
        <taxon>Umbelopsidaceae</taxon>
        <taxon>Umbelopsis</taxon>
    </lineage>
</organism>
<evidence type="ECO:0000256" key="5">
    <source>
        <dbReference type="ARBA" id="ARBA00022927"/>
    </source>
</evidence>
<dbReference type="Gene3D" id="1.10.287.1060">
    <property type="entry name" value="ESAT-6-like"/>
    <property type="match status" value="1"/>
</dbReference>
<evidence type="ECO:0000259" key="10">
    <source>
        <dbReference type="SMART" id="SM00762"/>
    </source>
</evidence>
<protein>
    <recommendedName>
        <fullName evidence="3">Conserved oligomeric Golgi complex subunit 4</fullName>
    </recommendedName>
    <alternativeName>
        <fullName evidence="8">Component of oligomeric Golgi complex 4</fullName>
    </alternativeName>
</protein>
<dbReference type="Pfam" id="PF08318">
    <property type="entry name" value="COG4_m"/>
    <property type="match status" value="1"/>
</dbReference>
<gene>
    <name evidence="11" type="ORF">INT43_008567</name>
</gene>
<evidence type="ECO:0000256" key="3">
    <source>
        <dbReference type="ARBA" id="ARBA00020975"/>
    </source>
</evidence>
<dbReference type="Gene3D" id="1.20.58.1970">
    <property type="match status" value="1"/>
</dbReference>
<name>A0A8H7PW66_MORIS</name>
<keyword evidence="5" id="KW-0653">Protein transport</keyword>
<dbReference type="SMART" id="SM00762">
    <property type="entry name" value="Cog4"/>
    <property type="match status" value="1"/>
</dbReference>
<reference evidence="11" key="1">
    <citation type="submission" date="2020-12" db="EMBL/GenBank/DDBJ databases">
        <title>Metabolic potential, ecology and presence of endohyphal bacteria is reflected in genomic diversity of Mucoromycotina.</title>
        <authorList>
            <person name="Muszewska A."/>
            <person name="Okrasinska A."/>
            <person name="Steczkiewicz K."/>
            <person name="Drgas O."/>
            <person name="Orlowska M."/>
            <person name="Perlinska-Lenart U."/>
            <person name="Aleksandrzak-Piekarczyk T."/>
            <person name="Szatraj K."/>
            <person name="Zielenkiewicz U."/>
            <person name="Pilsyk S."/>
            <person name="Malc E."/>
            <person name="Mieczkowski P."/>
            <person name="Kruszewska J.S."/>
            <person name="Biernat P."/>
            <person name="Pawlowska J."/>
        </authorList>
    </citation>
    <scope>NUCLEOTIDE SEQUENCE</scope>
    <source>
        <strain evidence="11">WA0000067209</strain>
    </source>
</reference>
<dbReference type="AlphaFoldDB" id="A0A8H7PW66"/>
<comment type="caution">
    <text evidence="11">The sequence shown here is derived from an EMBL/GenBank/DDBJ whole genome shotgun (WGS) entry which is preliminary data.</text>
</comment>
<sequence length="769" mass="88274">MPAVYSEEPGTGTVDYKSLTNINDIKECLRNLDAEENAIDARLDRILDDKTRLEETIYQLSSMKPKLTKLKSDGSRMVTIISGTSSLAERVSEKVRKLDLEQSRVKEAIRQVEEVQELKQCITSMQDAMLRRDYDEAATLLHQSFNVDHSILEGSFAEYTVPTSENPDNPTKTISDIKAALFDIFSQRFDSAVSNRDQKEITRYFKLFPLIGCYTEGLERYSNFVCGLVRNQGSESLRMNKVPNTSFYADAITALFENVALIINQHQPMVKAHYGPGSMLRVIQRLQEETDTQSLRILERYAQDRKIDRRVSEIRTVGLSQLRSPTLTRANTSNNPASSSSSPSLQPHEPSVANPLLDPRELDSSSSELAIMSRHSVLFHRFLASRAKEELQAISDPDEFWKDSNRKSYDSNGLLTVSRLSKRVSDLLESYLIMEEYLLRRSVNMAMTIDEYDESAGETSSCVDDVFFILKKVTNRCISTASVDTITSTINLIIKIMESDYIGHFQRKMSTAFSGHETNKSKSIEIARTAYMIVLNNLDVSSVYIQRLSEEAMENVDKNLLEDESYQRLQKALQQLVDMSEKMKKKLNSGLEQFFGQTVKPRIRPLFQEAYRDVKYVLDEEEYDEAESNDAFVRRFTQGFTKLIESYRRILTESNFTYMLGLTVDSVAKQWEKIVLQTRFNQLGSLRFDKDLRSLTYYLSNLTDWSTRDKMTRLNHIATILNFEEPSEIFEFWGSKAGPNTWRLTVTEIKKLMALRIDLDHDEIANLEL</sequence>
<dbReference type="PANTHER" id="PTHR24016:SF0">
    <property type="entry name" value="CONSERVED OLIGOMERIC GOLGI COMPLEX SUBUNIT 4"/>
    <property type="match status" value="1"/>
</dbReference>
<evidence type="ECO:0000313" key="11">
    <source>
        <dbReference type="EMBL" id="KAG2180985.1"/>
    </source>
</evidence>
<dbReference type="InterPro" id="IPR013167">
    <property type="entry name" value="COG4_M"/>
</dbReference>
<keyword evidence="4" id="KW-0813">Transport</keyword>
<accession>A0A8H7PW66</accession>
<dbReference type="GO" id="GO:0000139">
    <property type="term" value="C:Golgi membrane"/>
    <property type="evidence" value="ECO:0007669"/>
    <property type="project" value="UniProtKB-SubCell"/>
</dbReference>
<dbReference type="GO" id="GO:0015031">
    <property type="term" value="P:protein transport"/>
    <property type="evidence" value="ECO:0007669"/>
    <property type="project" value="UniProtKB-KW"/>
</dbReference>
<dbReference type="InterPro" id="IPR048684">
    <property type="entry name" value="COG4_C"/>
</dbReference>
<keyword evidence="12" id="KW-1185">Reference proteome</keyword>
<comment type="subcellular location">
    <subcellularLocation>
        <location evidence="1">Golgi apparatus membrane</location>
        <topology evidence="1">Peripheral membrane protein</topology>
    </subcellularLocation>
</comment>
<dbReference type="OrthoDB" id="47059at2759"/>
<feature type="domain" description="COG4 transport protein middle alpha-helical bundle" evidence="10">
    <location>
        <begin position="174"/>
        <end position="510"/>
    </location>
</feature>
<dbReference type="InterPro" id="IPR048680">
    <property type="entry name" value="COG4_N"/>
</dbReference>
<dbReference type="Pfam" id="PF20662">
    <property type="entry name" value="COG4_C"/>
    <property type="match status" value="1"/>
</dbReference>
<feature type="region of interest" description="Disordered" evidence="9">
    <location>
        <begin position="322"/>
        <end position="359"/>
    </location>
</feature>
<dbReference type="EMBL" id="JAEPQZ010000005">
    <property type="protein sequence ID" value="KAG2180985.1"/>
    <property type="molecule type" value="Genomic_DNA"/>
</dbReference>